<dbReference type="EMBL" id="JAGGKK010000001">
    <property type="protein sequence ID" value="MBP1947462.1"/>
    <property type="molecule type" value="Genomic_DNA"/>
</dbReference>
<accession>A0ABS4HAI6</accession>
<evidence type="ECO:0000313" key="1">
    <source>
        <dbReference type="EMBL" id="MBP1947462.1"/>
    </source>
</evidence>
<protein>
    <recommendedName>
        <fullName evidence="3">DUF3221 domain-containing protein</fullName>
    </recommendedName>
</protein>
<dbReference type="RefSeq" id="WP_209479080.1">
    <property type="nucleotide sequence ID" value="NZ_JAGGKK010000001.1"/>
</dbReference>
<reference evidence="1 2" key="1">
    <citation type="submission" date="2021-03" db="EMBL/GenBank/DDBJ databases">
        <title>Genomic Encyclopedia of Type Strains, Phase IV (KMG-IV): sequencing the most valuable type-strain genomes for metagenomic binning, comparative biology and taxonomic classification.</title>
        <authorList>
            <person name="Goeker M."/>
        </authorList>
    </citation>
    <scope>NUCLEOTIDE SEQUENCE [LARGE SCALE GENOMIC DNA]</scope>
    <source>
        <strain evidence="1 2">DSM 21085</strain>
    </source>
</reference>
<name>A0ABS4HAI6_9BACI</name>
<dbReference type="Proteomes" id="UP001519328">
    <property type="component" value="Unassembled WGS sequence"/>
</dbReference>
<evidence type="ECO:0000313" key="2">
    <source>
        <dbReference type="Proteomes" id="UP001519328"/>
    </source>
</evidence>
<dbReference type="PROSITE" id="PS51257">
    <property type="entry name" value="PROKAR_LIPOPROTEIN"/>
    <property type="match status" value="1"/>
</dbReference>
<organism evidence="1 2">
    <name type="scientific">Virgibacillus litoralis</name>
    <dbReference type="NCBI Taxonomy" id="578221"/>
    <lineage>
        <taxon>Bacteria</taxon>
        <taxon>Bacillati</taxon>
        <taxon>Bacillota</taxon>
        <taxon>Bacilli</taxon>
        <taxon>Bacillales</taxon>
        <taxon>Bacillaceae</taxon>
        <taxon>Virgibacillus</taxon>
    </lineage>
</organism>
<evidence type="ECO:0008006" key="3">
    <source>
        <dbReference type="Google" id="ProtNLM"/>
    </source>
</evidence>
<gene>
    <name evidence="1" type="ORF">J2Z82_000385</name>
</gene>
<keyword evidence="2" id="KW-1185">Reference proteome</keyword>
<proteinExistence type="predicted"/>
<sequence>MRILFVFTLILGLVGCSNYSEENTISGDITKIEEDMIYVDSRPLKVKDTSDFAIGQTVKIAYIDNTPEEDWDSNDFKVKEIINIDSDVTKTFEEQIQEQMVRNGFLVEDIIDYEVKDNYIFVVGLSADRRLKEAILKNRNGQLEWIKGRGRATYFSAKGSPVMTLKTSTDSNMEGVKQVKVFGEPAKQITYYKEITGDYPLQIKFWIAVTEEPPTGKNDIKYIKD</sequence>
<comment type="caution">
    <text evidence="1">The sequence shown here is derived from an EMBL/GenBank/DDBJ whole genome shotgun (WGS) entry which is preliminary data.</text>
</comment>